<keyword evidence="2" id="KW-1185">Reference proteome</keyword>
<dbReference type="RefSeq" id="WP_131417649.1">
    <property type="nucleotide sequence ID" value="NZ_SJXE01000023.1"/>
</dbReference>
<organism evidence="1 2">
    <name type="scientific">Corallincola luteus</name>
    <dbReference type="NCBI Taxonomy" id="1775177"/>
    <lineage>
        <taxon>Bacteria</taxon>
        <taxon>Pseudomonadati</taxon>
        <taxon>Pseudomonadota</taxon>
        <taxon>Gammaproteobacteria</taxon>
        <taxon>Alteromonadales</taxon>
        <taxon>Psychromonadaceae</taxon>
        <taxon>Corallincola</taxon>
    </lineage>
</organism>
<evidence type="ECO:0000313" key="2">
    <source>
        <dbReference type="Proteomes" id="UP000292554"/>
    </source>
</evidence>
<dbReference type="EMBL" id="SJXE01000023">
    <property type="protein sequence ID" value="TCI01098.1"/>
    <property type="molecule type" value="Genomic_DNA"/>
</dbReference>
<accession>A0ABY2AFD9</accession>
<comment type="caution">
    <text evidence="1">The sequence shown here is derived from an EMBL/GenBank/DDBJ whole genome shotgun (WGS) entry which is preliminary data.</text>
</comment>
<gene>
    <name evidence="1" type="ORF">EZV61_19245</name>
</gene>
<sequence length="220" mass="24704">MEFLGHIASGIGNYLGARNINRVNARIAKQTNDLNYQRQLEFFNMTNAYNHPKAVMQRYRDAGINPQLVAGHMYGGLASSPVFRAEAAMSRNPSSVSNPASHIFNTLGNILKSVYAAHMKDEELNRKEKEADIGRKNAETVSKVAATLSNANGTPPSLRPLTWKQLFKNVGHGLVTPQNYVNAWNRVVNKFFDRARPSYISSRTVYDDGAVRTMRRVRMF</sequence>
<dbReference type="Proteomes" id="UP000292554">
    <property type="component" value="Unassembled WGS sequence"/>
</dbReference>
<protein>
    <recommendedName>
        <fullName evidence="3">DNA pilot protein</fullName>
    </recommendedName>
</protein>
<name>A0ABY2AFD9_9GAMM</name>
<evidence type="ECO:0000313" key="1">
    <source>
        <dbReference type="EMBL" id="TCI01098.1"/>
    </source>
</evidence>
<reference evidence="1 2" key="1">
    <citation type="submission" date="2019-02" db="EMBL/GenBank/DDBJ databases">
        <title>Corallincola luteus sp. nov., a marine bacterium isolated from surface sediment of Bohai Sea in China.</title>
        <authorList>
            <person name="Ren Q."/>
        </authorList>
    </citation>
    <scope>NUCLEOTIDE SEQUENCE [LARGE SCALE GENOMIC DNA]</scope>
    <source>
        <strain evidence="1 2">DASS28</strain>
    </source>
</reference>
<proteinExistence type="predicted"/>
<evidence type="ECO:0008006" key="3">
    <source>
        <dbReference type="Google" id="ProtNLM"/>
    </source>
</evidence>